<dbReference type="PANTHER" id="PTHR33227">
    <property type="entry name" value="STIGMA-SPECIFIC STIG1-LIKE PROTEIN 3"/>
    <property type="match status" value="1"/>
</dbReference>
<proteinExistence type="inferred from homology"/>
<dbReference type="Proteomes" id="UP000596661">
    <property type="component" value="Chromosome 2"/>
</dbReference>
<feature type="compositionally biased region" description="Low complexity" evidence="3">
    <location>
        <begin position="36"/>
        <end position="52"/>
    </location>
</feature>
<evidence type="ECO:0000313" key="6">
    <source>
        <dbReference type="Proteomes" id="UP000596661"/>
    </source>
</evidence>
<evidence type="ECO:0000256" key="2">
    <source>
        <dbReference type="ARBA" id="ARBA00022729"/>
    </source>
</evidence>
<evidence type="ECO:0008006" key="7">
    <source>
        <dbReference type="Google" id="ProtNLM"/>
    </source>
</evidence>
<dbReference type="EnsemblPlants" id="evm.model.02.40">
    <property type="protein sequence ID" value="cds.evm.model.02.40"/>
    <property type="gene ID" value="evm.TU.02.40"/>
</dbReference>
<accession>A0A803P0W8</accession>
<dbReference type="AlphaFoldDB" id="A0A803P0W8"/>
<dbReference type="PANTHER" id="PTHR33227:SF6">
    <property type="entry name" value="PROTEIN GRIM REAPER"/>
    <property type="match status" value="1"/>
</dbReference>
<dbReference type="Pfam" id="PF04885">
    <property type="entry name" value="Stig1"/>
    <property type="match status" value="1"/>
</dbReference>
<feature type="signal peptide" evidence="4">
    <location>
        <begin position="1"/>
        <end position="28"/>
    </location>
</feature>
<evidence type="ECO:0000313" key="5">
    <source>
        <dbReference type="EnsemblPlants" id="cds.evm.model.02.40"/>
    </source>
</evidence>
<name>A0A803P0W8_CANSA</name>
<keyword evidence="6" id="KW-1185">Reference proteome</keyword>
<reference evidence="5" key="2">
    <citation type="submission" date="2021-03" db="UniProtKB">
        <authorList>
            <consortium name="EnsemblPlants"/>
        </authorList>
    </citation>
    <scope>IDENTIFICATION</scope>
</reference>
<dbReference type="Gramene" id="evm.model.02.40">
    <property type="protein sequence ID" value="cds.evm.model.02.40"/>
    <property type="gene ID" value="evm.TU.02.40"/>
</dbReference>
<evidence type="ECO:0000256" key="4">
    <source>
        <dbReference type="SAM" id="SignalP"/>
    </source>
</evidence>
<comment type="similarity">
    <text evidence="1">Belongs to the STIG1 family.</text>
</comment>
<evidence type="ECO:0000256" key="1">
    <source>
        <dbReference type="ARBA" id="ARBA00006010"/>
    </source>
</evidence>
<feature type="chain" id="PRO_5031117315" description="Stigma-specific STIG1-like protein 1" evidence="4">
    <location>
        <begin position="29"/>
        <end position="198"/>
    </location>
</feature>
<dbReference type="OrthoDB" id="2013942at2759"/>
<keyword evidence="2 4" id="KW-0732">Signal</keyword>
<dbReference type="OMA" id="LYCCKSH"/>
<sequence length="198" mass="21694">MAINNFLIKISTILFLIIASLLLLLSTSENSQVSSSSSIENISTVSSNTNTSDHQYADKDENRNDNEDGEDDEDEEFYVLDKVAGQTPATNVGIRSSSRFLASYIIKKGTHCDPKTYNICNGVPANKGKSILYCCKTHCRNVLGDRNNCGRCGHKCKFEDRCCNGKCTKVLFNKHNCGKCGKKCKAGVACDNGYCGYA</sequence>
<protein>
    <recommendedName>
        <fullName evidence="7">Stigma-specific STIG1-like protein 1</fullName>
    </recommendedName>
</protein>
<evidence type="ECO:0000256" key="3">
    <source>
        <dbReference type="SAM" id="MobiDB-lite"/>
    </source>
</evidence>
<dbReference type="EMBL" id="UZAU01000084">
    <property type="status" value="NOT_ANNOTATED_CDS"/>
    <property type="molecule type" value="Genomic_DNA"/>
</dbReference>
<feature type="region of interest" description="Disordered" evidence="3">
    <location>
        <begin position="36"/>
        <end position="72"/>
    </location>
</feature>
<feature type="compositionally biased region" description="Basic and acidic residues" evidence="3">
    <location>
        <begin position="55"/>
        <end position="66"/>
    </location>
</feature>
<organism evidence="5 6">
    <name type="scientific">Cannabis sativa</name>
    <name type="common">Hemp</name>
    <name type="synonym">Marijuana</name>
    <dbReference type="NCBI Taxonomy" id="3483"/>
    <lineage>
        <taxon>Eukaryota</taxon>
        <taxon>Viridiplantae</taxon>
        <taxon>Streptophyta</taxon>
        <taxon>Embryophyta</taxon>
        <taxon>Tracheophyta</taxon>
        <taxon>Spermatophyta</taxon>
        <taxon>Magnoliopsida</taxon>
        <taxon>eudicotyledons</taxon>
        <taxon>Gunneridae</taxon>
        <taxon>Pentapetalae</taxon>
        <taxon>rosids</taxon>
        <taxon>fabids</taxon>
        <taxon>Rosales</taxon>
        <taxon>Cannabaceae</taxon>
        <taxon>Cannabis</taxon>
    </lineage>
</organism>
<reference evidence="5" key="1">
    <citation type="submission" date="2018-11" db="EMBL/GenBank/DDBJ databases">
        <authorList>
            <person name="Grassa J C."/>
        </authorList>
    </citation>
    <scope>NUCLEOTIDE SEQUENCE [LARGE SCALE GENOMIC DNA]</scope>
</reference>
<dbReference type="InterPro" id="IPR006969">
    <property type="entry name" value="Stig-like"/>
</dbReference>